<dbReference type="InterPro" id="IPR002126">
    <property type="entry name" value="Cadherin-like_dom"/>
</dbReference>
<feature type="compositionally biased region" description="Low complexity" evidence="1">
    <location>
        <begin position="519"/>
        <end position="545"/>
    </location>
</feature>
<feature type="compositionally biased region" description="Low complexity" evidence="1">
    <location>
        <begin position="106"/>
        <end position="143"/>
    </location>
</feature>
<feature type="compositionally biased region" description="Polar residues" evidence="1">
    <location>
        <begin position="815"/>
        <end position="824"/>
    </location>
</feature>
<dbReference type="GO" id="GO:0016020">
    <property type="term" value="C:membrane"/>
    <property type="evidence" value="ECO:0007669"/>
    <property type="project" value="InterPro"/>
</dbReference>
<feature type="region of interest" description="Disordered" evidence="1">
    <location>
        <begin position="1020"/>
        <end position="1056"/>
    </location>
</feature>
<accession>A0A1Y6BQH4</accession>
<dbReference type="GO" id="GO:0007156">
    <property type="term" value="P:homophilic cell adhesion via plasma membrane adhesion molecules"/>
    <property type="evidence" value="ECO:0007669"/>
    <property type="project" value="InterPro"/>
</dbReference>
<feature type="compositionally biased region" description="Low complexity" evidence="1">
    <location>
        <begin position="1235"/>
        <end position="1252"/>
    </location>
</feature>
<dbReference type="Gene3D" id="2.60.40.60">
    <property type="entry name" value="Cadherins"/>
    <property type="match status" value="1"/>
</dbReference>
<dbReference type="Pfam" id="PF16184">
    <property type="entry name" value="Cadherin_3"/>
    <property type="match status" value="1"/>
</dbReference>
<evidence type="ECO:0000259" key="2">
    <source>
        <dbReference type="PROSITE" id="PS50268"/>
    </source>
</evidence>
<feature type="compositionally biased region" description="Low complexity" evidence="1">
    <location>
        <begin position="929"/>
        <end position="941"/>
    </location>
</feature>
<dbReference type="InterPro" id="IPR053786">
    <property type="entry name" value="LEPRxLL_CS"/>
</dbReference>
<evidence type="ECO:0000313" key="4">
    <source>
        <dbReference type="Proteomes" id="UP000192917"/>
    </source>
</evidence>
<dbReference type="Gene3D" id="2.60.40.10">
    <property type="entry name" value="Immunoglobulins"/>
    <property type="match status" value="8"/>
</dbReference>
<dbReference type="EMBL" id="FWZX01000007">
    <property type="protein sequence ID" value="SMF20524.1"/>
    <property type="molecule type" value="Genomic_DNA"/>
</dbReference>
<dbReference type="SUPFAM" id="SSF49313">
    <property type="entry name" value="Cadherin-like"/>
    <property type="match status" value="1"/>
</dbReference>
<feature type="region of interest" description="Disordered" evidence="1">
    <location>
        <begin position="1069"/>
        <end position="1163"/>
    </location>
</feature>
<protein>
    <submittedName>
        <fullName evidence="3">Cadherin-like</fullName>
    </submittedName>
</protein>
<dbReference type="Pfam" id="PF19077">
    <property type="entry name" value="Big_13"/>
    <property type="match status" value="8"/>
</dbReference>
<gene>
    <name evidence="3" type="ORF">SAMN05428998_10721</name>
</gene>
<feature type="compositionally biased region" description="Low complexity" evidence="1">
    <location>
        <begin position="1030"/>
        <end position="1056"/>
    </location>
</feature>
<dbReference type="NCBIfam" id="NF012209">
    <property type="entry name" value="LEPR-8K"/>
    <property type="match status" value="1"/>
</dbReference>
<keyword evidence="4" id="KW-1185">Reference proteome</keyword>
<dbReference type="STRING" id="560819.SAMN05428998_10721"/>
<dbReference type="InterPro" id="IPR015919">
    <property type="entry name" value="Cadherin-like_sf"/>
</dbReference>
<dbReference type="Pfam" id="PF14252">
    <property type="entry name" value="DUF4347"/>
    <property type="match status" value="1"/>
</dbReference>
<name>A0A1Y6BQH4_9PROT</name>
<dbReference type="InterPro" id="IPR044016">
    <property type="entry name" value="Big_13"/>
</dbReference>
<dbReference type="RefSeq" id="WP_159460183.1">
    <property type="nucleotide sequence ID" value="NZ_FWZX01000007.1"/>
</dbReference>
<feature type="compositionally biased region" description="Polar residues" evidence="1">
    <location>
        <begin position="1020"/>
        <end position="1029"/>
    </location>
</feature>
<feature type="region of interest" description="Disordered" evidence="1">
    <location>
        <begin position="919"/>
        <end position="941"/>
    </location>
</feature>
<dbReference type="NCBIfam" id="NF033510">
    <property type="entry name" value="Ca_tandemer"/>
    <property type="match status" value="8"/>
</dbReference>
<dbReference type="InterPro" id="IPR013783">
    <property type="entry name" value="Ig-like_fold"/>
</dbReference>
<feature type="region of interest" description="Disordered" evidence="1">
    <location>
        <begin position="713"/>
        <end position="750"/>
    </location>
</feature>
<dbReference type="SMART" id="SM00112">
    <property type="entry name" value="CA"/>
    <property type="match status" value="1"/>
</dbReference>
<feature type="compositionally biased region" description="Low complexity" evidence="1">
    <location>
        <begin position="2420"/>
        <end position="2445"/>
    </location>
</feature>
<feature type="compositionally biased region" description="Low complexity" evidence="1">
    <location>
        <begin position="1134"/>
        <end position="1154"/>
    </location>
</feature>
<feature type="compositionally biased region" description="Polar residues" evidence="1">
    <location>
        <begin position="1069"/>
        <end position="1132"/>
    </location>
</feature>
<dbReference type="InterPro" id="IPR025592">
    <property type="entry name" value="DUF4347"/>
</dbReference>
<evidence type="ECO:0000313" key="3">
    <source>
        <dbReference type="EMBL" id="SMF20524.1"/>
    </source>
</evidence>
<dbReference type="CDD" id="cd11304">
    <property type="entry name" value="Cadherin_repeat"/>
    <property type="match status" value="1"/>
</dbReference>
<feature type="compositionally biased region" description="Low complexity" evidence="1">
    <location>
        <begin position="623"/>
        <end position="649"/>
    </location>
</feature>
<feature type="domain" description="Cadherin" evidence="2">
    <location>
        <begin position="1342"/>
        <end position="1431"/>
    </location>
</feature>
<dbReference type="GO" id="GO:0005509">
    <property type="term" value="F:calcium ion binding"/>
    <property type="evidence" value="ECO:0007669"/>
    <property type="project" value="InterPro"/>
</dbReference>
<feature type="region of interest" description="Disordered" evidence="1">
    <location>
        <begin position="2414"/>
        <end position="2445"/>
    </location>
</feature>
<feature type="compositionally biased region" description="Low complexity" evidence="1">
    <location>
        <begin position="825"/>
        <end position="851"/>
    </location>
</feature>
<feature type="region of interest" description="Disordered" evidence="1">
    <location>
        <begin position="611"/>
        <end position="649"/>
    </location>
</feature>
<organism evidence="3 4">
    <name type="scientific">Tistlia consotensis USBA 355</name>
    <dbReference type="NCBI Taxonomy" id="560819"/>
    <lineage>
        <taxon>Bacteria</taxon>
        <taxon>Pseudomonadati</taxon>
        <taxon>Pseudomonadota</taxon>
        <taxon>Alphaproteobacteria</taxon>
        <taxon>Rhodospirillales</taxon>
        <taxon>Rhodovibrionaceae</taxon>
        <taxon>Tistlia</taxon>
    </lineage>
</organism>
<feature type="compositionally biased region" description="Low complexity" evidence="1">
    <location>
        <begin position="722"/>
        <end position="746"/>
    </location>
</feature>
<sequence>MPLDAGEGLAFALEPRLLLDAAAVATAADQAAQAAADKSADQAADKTSDKPSDSSSTTSDGHDTSGSDAKSSGPTTDELAQALSEVQPVAAGQDNDKAATAGPAQDSTSGSTATDSTTADTTATDSTATGSTTDGTKASDTTTTTATATNTTAGADGTTTTTASTATTGGEFVFVDSAVADAQTLVDGLGSGVTVVTLQSTAPALTQIADALAGHSDVSAIHVVSHGEVGALEFASGSVTGANLADYSQALAKIGSALSDTGDILLYGCSVAADGSGQAFIDALAQATGADVAASTDATGAADKGGDWTLEAKTGDIAHSKVTDAFAGSDYPDLLSAIASGTLNFEGATAGAQTTVTTADGNFVVSTSDSHGMYHLANAGQDEVYINYHSTSSSTTYSFTVSTSGTASPSVYGLDSINFSEYPAGSVKNYSGNIVITGYDAGSNQVATYSVAASSFPSNFQSTVGGYTLDLSATAFHNKPIKSFTVSYTPNGQYVDSIGIDLFTITVDTTAPVQPGTPDLDAASDTGSSSTDNLTNDTTPTFTGTAEADSTVTVLSDGSSIGTATADGSGNWTFTPGSAISEGTHSITVTATDAFGNVSVASAALSITIDTTGPSAPGTPDMTAGSDSGSSSTDNITNDTTPTFTGSGAVAGTTVTLLSDGSSVGTTTADGSGNWTITSSTLSAGTHSITATSQDDAGNTSSASSALSVTIDTSASAPGTPDLDAASDTGSSSTDNITSDTTPSISGSGAEAGATVTVLSDGSSIGTATADGSGNWSFTAGSAIAAGTHSITATQTDLAGNTSVASSGLSITIDTTAPSAPSTPDLSAASDSGSSSTDDVTNDTTPTFTGTAEANATVTVLSDGSSIGTTTADGSGNWSFTPSSAIAAGTHTITATATDAAGNTSSASSGLLITIDTTAPSAPGTPDMTAASDTGSSSTDNITSDTTPSFIGSGAQPNQTVTILSDGSSIGTTIANGLGNWSFTPGSAIAAGTHSITATTQDTAGNVSAASSALSITIDTTAPSAPSTPDLSAASDSGSSSTDDITNDTTPTFTGTAEANATVTVLSDGSSIGTTTADGSGNWSFTPGSALSEGSHSITATATDAAGNTSTASSGLSITIDTTAPSAPNTPDMTAASDTGSSSTDNITSDTTPSFIGSGAQPNQTVTILSDGSSIGTTIANGLGNWSFTPGSAIAAGTHSITATTQDTAGNVSAASSGLSITIDTTAPSAPSTPDLAAASDSGSSSTDNLTNVTTPTFTGTAEANATVTVLSDGSSIGTTTADGSGNWSFTPGSAIAAGAHTITATATDAAGNTSSASTGLSITIDTTDPTTPAAPIGGLAIYENATTGASAGTVTSTDANTITWSLDSDGSGRFAINSSTGAVTVASGASFDHETEATVSITVRATDAAGNYSTAVLSVAVDNVNEAPSLGGVNGDSSSVTAGAGAQAVTLFSDATVSDVDSTDFNAGSLTISQGSGTTNGSWGLDGTNATAGGDGTIAAGETVSVGGIAVGTVSSVANSDGQGGNTLVIDLDTVNATPANIQTLLRALTYSAPSSLGARTFTLSLNDGDGTANGGASTSTASFTINVQPNPPVVANLNGDSVSTPNGTAVSIDQGGNATVTDADSSNFNTGNMTITRNSGTGNFSLTGSGSTGVAAGTSTLDANGTISASEIVFVDGTAIASVSASSDGQGTNNLILSFGSNATPAAVQQLIRALQFKSTTGGSNTFDLTIKDASSGATSTAASFTVNVEAAPVNTVPGSTPYVYDGTAKAISGFSVADTDSASVTTTLSVGGGTLSVATGGGATITGNGSGSVTVNGTIAQVNTALAGLSYTAPTDSGTDQTITIVTSDGTNSDTDTVAVTVFDRPDIGGLNGDTVNGAVGTTKLVDLGSNATVTDHDSTDFNLGNLTVNRTDGARTGDFSVDGTNVTSNGGTAISAGDTISVGGTAIGTVDATKDGQGAHNLVITFNVDATLARVQTLLRNLAYTPGNTGTHEFSATLTDTDGATSTAADFSMTTNRAPVNTVGGSKSAVEGIAGTISGISVADADGNTLTTTLTISGAKLSADGSGGSVSGNGTGSLVLTGTADQINDHLNHLTITPNAGVTGNLTLQVSTSDGTATDTDSVTVTVAANRPPEITTNSGPSVAAGDSVVLSLSNIGSTDPEGVTSFTYYLASAPGQGSLVLGGRVLGAGGSFTSADLLAGRVSYQANAGSTASGDPFSVYSSDGVKASGTVTFSVTITHPSQQTTGQQTEQGGNSTLLSPPPVTFERGTQGPATVLVANTAFGNVQLAFVQPAAPPVTVNQALSQIGQGNTPIARAFNSSVEGGSLTPGDQAFVQIVQASTLSPILSDFVASGLQVLVFTGRSWIPIDLGTLFGGLSGTFGEGGQEGGGLPPGVGDLPGAQAALHAAPPDVGHGAAQQRQAAALPASRAEPAAAEHPAEPLGDLAGDPLAAALGGAVAARHGVGLGAPGLGVELARAAGRADAEVARLAAALAAQGIQSGPGGPA</sequence>
<feature type="compositionally biased region" description="Basic and acidic residues" evidence="1">
    <location>
        <begin position="38"/>
        <end position="52"/>
    </location>
</feature>
<feature type="region of interest" description="Disordered" evidence="1">
    <location>
        <begin position="513"/>
        <end position="550"/>
    </location>
</feature>
<feature type="region of interest" description="Disordered" evidence="1">
    <location>
        <begin position="1225"/>
        <end position="1253"/>
    </location>
</feature>
<dbReference type="Proteomes" id="UP000192917">
    <property type="component" value="Unassembled WGS sequence"/>
</dbReference>
<proteinExistence type="predicted"/>
<evidence type="ECO:0000256" key="1">
    <source>
        <dbReference type="SAM" id="MobiDB-lite"/>
    </source>
</evidence>
<dbReference type="PROSITE" id="PS50268">
    <property type="entry name" value="CADHERIN_2"/>
    <property type="match status" value="1"/>
</dbReference>
<reference evidence="3 4" key="1">
    <citation type="submission" date="2017-04" db="EMBL/GenBank/DDBJ databases">
        <authorList>
            <person name="Afonso C.L."/>
            <person name="Miller P.J."/>
            <person name="Scott M.A."/>
            <person name="Spackman E."/>
            <person name="Goraichik I."/>
            <person name="Dimitrov K.M."/>
            <person name="Suarez D.L."/>
            <person name="Swayne D.E."/>
        </authorList>
    </citation>
    <scope>NUCLEOTIDE SEQUENCE [LARGE SCALE GENOMIC DNA]</scope>
    <source>
        <strain evidence="3 4">USBA 355</strain>
    </source>
</reference>
<feature type="compositionally biased region" description="Low complexity" evidence="1">
    <location>
        <begin position="26"/>
        <end position="37"/>
    </location>
</feature>
<feature type="region of interest" description="Disordered" evidence="1">
    <location>
        <begin position="815"/>
        <end position="851"/>
    </location>
</feature>
<feature type="region of interest" description="Disordered" evidence="1">
    <location>
        <begin position="26"/>
        <end position="143"/>
    </location>
</feature>